<proteinExistence type="predicted"/>
<protein>
    <submittedName>
        <fullName evidence="1">Uncharacterized protein</fullName>
    </submittedName>
</protein>
<dbReference type="OrthoDB" id="1658288at2759"/>
<keyword evidence="2" id="KW-1185">Reference proteome</keyword>
<dbReference type="STRING" id="2070753.A0A3A2ZND6"/>
<organism evidence="1 2">
    <name type="scientific">Aspergillus sclerotialis</name>
    <dbReference type="NCBI Taxonomy" id="2070753"/>
    <lineage>
        <taxon>Eukaryota</taxon>
        <taxon>Fungi</taxon>
        <taxon>Dikarya</taxon>
        <taxon>Ascomycota</taxon>
        <taxon>Pezizomycotina</taxon>
        <taxon>Eurotiomycetes</taxon>
        <taxon>Eurotiomycetidae</taxon>
        <taxon>Eurotiales</taxon>
        <taxon>Aspergillaceae</taxon>
        <taxon>Aspergillus</taxon>
        <taxon>Aspergillus subgen. Polypaecilum</taxon>
    </lineage>
</organism>
<evidence type="ECO:0000313" key="2">
    <source>
        <dbReference type="Proteomes" id="UP000266188"/>
    </source>
</evidence>
<evidence type="ECO:0000313" key="1">
    <source>
        <dbReference type="EMBL" id="RJE19395.1"/>
    </source>
</evidence>
<dbReference type="EMBL" id="MVGC01000411">
    <property type="protein sequence ID" value="RJE19395.1"/>
    <property type="molecule type" value="Genomic_DNA"/>
</dbReference>
<dbReference type="AlphaFoldDB" id="A0A3A2ZND6"/>
<comment type="caution">
    <text evidence="1">The sequence shown here is derived from an EMBL/GenBank/DDBJ whole genome shotgun (WGS) entry which is preliminary data.</text>
</comment>
<name>A0A3A2ZND6_9EURO</name>
<reference evidence="2" key="1">
    <citation type="submission" date="2017-02" db="EMBL/GenBank/DDBJ databases">
        <authorList>
            <person name="Tafer H."/>
            <person name="Lopandic K."/>
        </authorList>
    </citation>
    <scope>NUCLEOTIDE SEQUENCE [LARGE SCALE GENOMIC DNA]</scope>
    <source>
        <strain evidence="2">CBS 366.77</strain>
    </source>
</reference>
<sequence length="138" mass="15186">MHLAITSENTESGKLFHFTLLDTSLLCEYSTESSSDTVSAFQIPLHIGECIEQPVGLLADGRLVFLDKALWVCTAQLWLPSAGLPEMSETAVTRHFFIPRDWLNSAGLGLCRVQADGKFLCPCKDEIAVIRSDIGGDW</sequence>
<accession>A0A3A2ZND6</accession>
<gene>
    <name evidence="1" type="ORF">PHISCL_08272</name>
</gene>
<dbReference type="Proteomes" id="UP000266188">
    <property type="component" value="Unassembled WGS sequence"/>
</dbReference>